<dbReference type="GO" id="GO:0015074">
    <property type="term" value="P:DNA integration"/>
    <property type="evidence" value="ECO:0007669"/>
    <property type="project" value="InterPro"/>
</dbReference>
<dbReference type="EMBL" id="PDCG01000002">
    <property type="protein sequence ID" value="RBP98195.1"/>
    <property type="molecule type" value="Genomic_DNA"/>
</dbReference>
<feature type="domain" description="Integrase catalytic" evidence="2">
    <location>
        <begin position="27"/>
        <end position="96"/>
    </location>
</feature>
<evidence type="ECO:0000313" key="3">
    <source>
        <dbReference type="EMBL" id="RBP98195.1"/>
    </source>
</evidence>
<gene>
    <name evidence="3" type="ORF">CRD60_03385</name>
</gene>
<dbReference type="RefSeq" id="WP_113859879.1">
    <property type="nucleotide sequence ID" value="NZ_PDCG01000002.1"/>
</dbReference>
<dbReference type="InterPro" id="IPR001584">
    <property type="entry name" value="Integrase_cat-core"/>
</dbReference>
<dbReference type="PANTHER" id="PTHR10948:SF23">
    <property type="entry name" value="TRANSPOSASE INSI FOR INSERTION SEQUENCE ELEMENT IS30A-RELATED"/>
    <property type="match status" value="1"/>
</dbReference>
<dbReference type="OrthoDB" id="9803231at2"/>
<name>A0A366K8Y3_9BIFI</name>
<feature type="region of interest" description="Disordered" evidence="1">
    <location>
        <begin position="1"/>
        <end position="36"/>
    </location>
</feature>
<dbReference type="GO" id="GO:0032196">
    <property type="term" value="P:transposition"/>
    <property type="evidence" value="ECO:0007669"/>
    <property type="project" value="TreeGrafter"/>
</dbReference>
<sequence length="96" mass="10781">MARAHQRRRRAKGRRAKGSWIERRRPIGSRPAGVDTRSEFGHWEADSVIGSGRCNLHTVVERKTRFLVARKVVGKSAANTIAAQLAVFTPLRPRPV</sequence>
<evidence type="ECO:0000259" key="2">
    <source>
        <dbReference type="PROSITE" id="PS50994"/>
    </source>
</evidence>
<comment type="caution">
    <text evidence="3">The sequence shown here is derived from an EMBL/GenBank/DDBJ whole genome shotgun (WGS) entry which is preliminary data.</text>
</comment>
<protein>
    <recommendedName>
        <fullName evidence="2">Integrase catalytic domain-containing protein</fullName>
    </recommendedName>
</protein>
<dbReference type="GO" id="GO:0004803">
    <property type="term" value="F:transposase activity"/>
    <property type="evidence" value="ECO:0007669"/>
    <property type="project" value="TreeGrafter"/>
</dbReference>
<organism evidence="3 4">
    <name type="scientific">Bifidobacterium aemilianum</name>
    <dbReference type="NCBI Taxonomy" id="2493120"/>
    <lineage>
        <taxon>Bacteria</taxon>
        <taxon>Bacillati</taxon>
        <taxon>Actinomycetota</taxon>
        <taxon>Actinomycetes</taxon>
        <taxon>Bifidobacteriales</taxon>
        <taxon>Bifidobacteriaceae</taxon>
        <taxon>Bifidobacterium</taxon>
    </lineage>
</organism>
<keyword evidence="4" id="KW-1185">Reference proteome</keyword>
<proteinExistence type="predicted"/>
<reference evidence="3 4" key="1">
    <citation type="submission" date="2017-10" db="EMBL/GenBank/DDBJ databases">
        <title>Bifidobacterium xylocopum sp. nov. and Bifidobacterium aemilianum sp. nov., from the carpenter bee (Xylocopa violacea) digestive tract.</title>
        <authorList>
            <person name="Alberoni D."/>
            <person name="Baffoni L."/>
            <person name="Di Gioia D."/>
            <person name="Gaggia F."/>
            <person name="Biavati B."/>
        </authorList>
    </citation>
    <scope>NUCLEOTIDE SEQUENCE [LARGE SCALE GENOMIC DNA]</scope>
    <source>
        <strain evidence="3 4">XV10</strain>
    </source>
</reference>
<dbReference type="InterPro" id="IPR051917">
    <property type="entry name" value="Transposase-Integrase"/>
</dbReference>
<evidence type="ECO:0000256" key="1">
    <source>
        <dbReference type="SAM" id="MobiDB-lite"/>
    </source>
</evidence>
<dbReference type="AlphaFoldDB" id="A0A366K8Y3"/>
<dbReference type="GO" id="GO:0005829">
    <property type="term" value="C:cytosol"/>
    <property type="evidence" value="ECO:0007669"/>
    <property type="project" value="TreeGrafter"/>
</dbReference>
<accession>A0A366K8Y3</accession>
<dbReference type="PANTHER" id="PTHR10948">
    <property type="entry name" value="TRANSPOSASE"/>
    <property type="match status" value="1"/>
</dbReference>
<feature type="compositionally biased region" description="Basic residues" evidence="1">
    <location>
        <begin position="1"/>
        <end position="17"/>
    </location>
</feature>
<evidence type="ECO:0000313" key="4">
    <source>
        <dbReference type="Proteomes" id="UP000252530"/>
    </source>
</evidence>
<dbReference type="PROSITE" id="PS50994">
    <property type="entry name" value="INTEGRASE"/>
    <property type="match status" value="1"/>
</dbReference>
<dbReference type="Proteomes" id="UP000252530">
    <property type="component" value="Unassembled WGS sequence"/>
</dbReference>